<accession>A0ABV8MU25</accession>
<organism evidence="1 2">
    <name type="scientific">Chitinimonas lacunae</name>
    <dbReference type="NCBI Taxonomy" id="1963018"/>
    <lineage>
        <taxon>Bacteria</taxon>
        <taxon>Pseudomonadati</taxon>
        <taxon>Pseudomonadota</taxon>
        <taxon>Betaproteobacteria</taxon>
        <taxon>Neisseriales</taxon>
        <taxon>Chitinibacteraceae</taxon>
        <taxon>Chitinimonas</taxon>
    </lineage>
</organism>
<comment type="caution">
    <text evidence="1">The sequence shown here is derived from an EMBL/GenBank/DDBJ whole genome shotgun (WGS) entry which is preliminary data.</text>
</comment>
<dbReference type="EMBL" id="JBHSBU010000002">
    <property type="protein sequence ID" value="MFC4161808.1"/>
    <property type="molecule type" value="Genomic_DNA"/>
</dbReference>
<gene>
    <name evidence="1" type="ORF">ACFOW7_20940</name>
</gene>
<reference evidence="2" key="1">
    <citation type="journal article" date="2019" name="Int. J. Syst. Evol. Microbiol.">
        <title>The Global Catalogue of Microorganisms (GCM) 10K type strain sequencing project: providing services to taxonomists for standard genome sequencing and annotation.</title>
        <authorList>
            <consortium name="The Broad Institute Genomics Platform"/>
            <consortium name="The Broad Institute Genome Sequencing Center for Infectious Disease"/>
            <person name="Wu L."/>
            <person name="Ma J."/>
        </authorList>
    </citation>
    <scope>NUCLEOTIDE SEQUENCE [LARGE SCALE GENOMIC DNA]</scope>
    <source>
        <strain evidence="2">LMG 29894</strain>
    </source>
</reference>
<dbReference type="Proteomes" id="UP001595791">
    <property type="component" value="Unassembled WGS sequence"/>
</dbReference>
<dbReference type="RefSeq" id="WP_378168346.1">
    <property type="nucleotide sequence ID" value="NZ_JBHSBU010000002.1"/>
</dbReference>
<evidence type="ECO:0000313" key="1">
    <source>
        <dbReference type="EMBL" id="MFC4161808.1"/>
    </source>
</evidence>
<proteinExistence type="predicted"/>
<sequence length="49" mass="5686">MDSPPAPLRWESASRYYPAWVQQDLFEEWALCRVWGNEDSRGGGQRSSL</sequence>
<protein>
    <submittedName>
        <fullName evidence="1">Uncharacterized protein</fullName>
    </submittedName>
</protein>
<keyword evidence="2" id="KW-1185">Reference proteome</keyword>
<evidence type="ECO:0000313" key="2">
    <source>
        <dbReference type="Proteomes" id="UP001595791"/>
    </source>
</evidence>
<name>A0ABV8MU25_9NEIS</name>